<evidence type="ECO:0000259" key="8">
    <source>
        <dbReference type="Pfam" id="PF03299"/>
    </source>
</evidence>
<dbReference type="GO" id="GO:0000981">
    <property type="term" value="F:DNA-binding transcription factor activity, RNA polymerase II-specific"/>
    <property type="evidence" value="ECO:0007669"/>
    <property type="project" value="TreeGrafter"/>
</dbReference>
<comment type="subcellular location">
    <subcellularLocation>
        <location evidence="1">Nucleus</location>
    </subcellularLocation>
</comment>
<dbReference type="Pfam" id="PF03299">
    <property type="entry name" value="TF_AP-2"/>
    <property type="match status" value="1"/>
</dbReference>
<evidence type="ECO:0000256" key="6">
    <source>
        <dbReference type="ARBA" id="ARBA00023242"/>
    </source>
</evidence>
<keyword evidence="5" id="KW-0804">Transcription</keyword>
<dbReference type="OrthoDB" id="6252992at2759"/>
<dbReference type="GO" id="GO:0042127">
    <property type="term" value="P:regulation of cell population proliferation"/>
    <property type="evidence" value="ECO:0007669"/>
    <property type="project" value="TreeGrafter"/>
</dbReference>
<evidence type="ECO:0000313" key="9">
    <source>
        <dbReference type="EMBL" id="OAF67432.1"/>
    </source>
</evidence>
<feature type="region of interest" description="Disordered" evidence="7">
    <location>
        <begin position="1"/>
        <end position="28"/>
    </location>
</feature>
<evidence type="ECO:0000256" key="4">
    <source>
        <dbReference type="ARBA" id="ARBA00023125"/>
    </source>
</evidence>
<accession>A0A177B110</accession>
<dbReference type="InterPro" id="IPR004979">
    <property type="entry name" value="TF_AP2"/>
</dbReference>
<evidence type="ECO:0000256" key="5">
    <source>
        <dbReference type="ARBA" id="ARBA00023163"/>
    </source>
</evidence>
<dbReference type="InterPro" id="IPR013854">
    <property type="entry name" value="TF_AP2_C"/>
</dbReference>
<feature type="compositionally biased region" description="Polar residues" evidence="7">
    <location>
        <begin position="1"/>
        <end position="12"/>
    </location>
</feature>
<dbReference type="GO" id="GO:0000977">
    <property type="term" value="F:RNA polymerase II transcription regulatory region sequence-specific DNA binding"/>
    <property type="evidence" value="ECO:0007669"/>
    <property type="project" value="TreeGrafter"/>
</dbReference>
<dbReference type="PANTHER" id="PTHR10812">
    <property type="entry name" value="TRANSCRIPTION FACTOR AP-2"/>
    <property type="match status" value="1"/>
</dbReference>
<dbReference type="PANTHER" id="PTHR10812:SF17">
    <property type="entry name" value="TRANSCRIPTION FACTOR AP-2, ISOFORM D"/>
    <property type="match status" value="1"/>
</dbReference>
<sequence>MKRYKQLSNMNDVTKKSKDESKNYQSSSKYLKNQYANYSDYKFSNSESIERFNETSLQNSNYSSPFGYPIDSRNAFKPDLEIPQYFNHSQLSININHKYQNHPFSQFNSNTVNSYINGNVPFSNQVPNCFQKLNLNGQNEYSQLSSNLPSDLNLINKYESNQFSQFNSNDYISGNNPETNQVSNSSLKPNANNQNILIPFGGLDRISQIHSDNSNQKYHWNYAKTNGVLTKKNSKSHCLILNEKISPNDTFSTVPGRMSLLSSTSKYKVNVGEIQRRLSHPECLNASLLGGVLRRAKSKNGGKFLRKELDNIGLSIAAGRRKVAPVTLFTSLVEGEALRLARDWTYLNDSSFPCKILAQNKVKPYSSIEDKISLKTKIINIQKYLQEMMNNLKECSNVCTSNPTTQNILMDYNILTHGFGSPAIMSVLSILDRHCAEITKLCEKKATSENDTSITVNNQNHSCSSFSKSL</sequence>
<keyword evidence="6" id="KW-0539">Nucleus</keyword>
<comment type="caution">
    <text evidence="9">The sequence shown here is derived from an EMBL/GenBank/DDBJ whole genome shotgun (WGS) entry which is preliminary data.</text>
</comment>
<keyword evidence="3" id="KW-0805">Transcription regulation</keyword>
<dbReference type="AlphaFoldDB" id="A0A177B110"/>
<evidence type="ECO:0000256" key="3">
    <source>
        <dbReference type="ARBA" id="ARBA00023015"/>
    </source>
</evidence>
<dbReference type="PRINTS" id="PR01748">
    <property type="entry name" value="AP2TNSCPFCT"/>
</dbReference>
<evidence type="ECO:0000256" key="1">
    <source>
        <dbReference type="ARBA" id="ARBA00004123"/>
    </source>
</evidence>
<reference evidence="9 10" key="1">
    <citation type="submission" date="2016-04" db="EMBL/GenBank/DDBJ databases">
        <title>The genome of Intoshia linei affirms orthonectids as highly simplified spiralians.</title>
        <authorList>
            <person name="Mikhailov K.V."/>
            <person name="Slusarev G.S."/>
            <person name="Nikitin M.A."/>
            <person name="Logacheva M.D."/>
            <person name="Penin A."/>
            <person name="Aleoshin V."/>
            <person name="Panchin Y.V."/>
        </authorList>
    </citation>
    <scope>NUCLEOTIDE SEQUENCE [LARGE SCALE GENOMIC DNA]</scope>
    <source>
        <strain evidence="9">Intl2013</strain>
        <tissue evidence="9">Whole animal</tissue>
    </source>
</reference>
<gene>
    <name evidence="9" type="ORF">A3Q56_04847</name>
</gene>
<feature type="compositionally biased region" description="Basic and acidic residues" evidence="7">
    <location>
        <begin position="13"/>
        <end position="22"/>
    </location>
</feature>
<protein>
    <recommendedName>
        <fullName evidence="8">Transcription factor AP-2 C-terminal domain-containing protein</fullName>
    </recommendedName>
</protein>
<name>A0A177B110_9BILA</name>
<dbReference type="EMBL" id="LWCA01000661">
    <property type="protein sequence ID" value="OAF67432.1"/>
    <property type="molecule type" value="Genomic_DNA"/>
</dbReference>
<feature type="domain" description="Transcription factor AP-2 C-terminal" evidence="8">
    <location>
        <begin position="251"/>
        <end position="433"/>
    </location>
</feature>
<keyword evidence="4" id="KW-0238">DNA-binding</keyword>
<evidence type="ECO:0000256" key="2">
    <source>
        <dbReference type="ARBA" id="ARBA00007770"/>
    </source>
</evidence>
<proteinExistence type="inferred from homology"/>
<dbReference type="Proteomes" id="UP000078046">
    <property type="component" value="Unassembled WGS sequence"/>
</dbReference>
<organism evidence="9 10">
    <name type="scientific">Intoshia linei</name>
    <dbReference type="NCBI Taxonomy" id="1819745"/>
    <lineage>
        <taxon>Eukaryota</taxon>
        <taxon>Metazoa</taxon>
        <taxon>Spiralia</taxon>
        <taxon>Lophotrochozoa</taxon>
        <taxon>Mesozoa</taxon>
        <taxon>Orthonectida</taxon>
        <taxon>Rhopaluridae</taxon>
        <taxon>Intoshia</taxon>
    </lineage>
</organism>
<dbReference type="GO" id="GO:0005634">
    <property type="term" value="C:nucleus"/>
    <property type="evidence" value="ECO:0007669"/>
    <property type="project" value="UniProtKB-SubCell"/>
</dbReference>
<keyword evidence="10" id="KW-1185">Reference proteome</keyword>
<evidence type="ECO:0000256" key="7">
    <source>
        <dbReference type="SAM" id="MobiDB-lite"/>
    </source>
</evidence>
<comment type="similarity">
    <text evidence="2">Belongs to the AP-2 family.</text>
</comment>
<evidence type="ECO:0000313" key="10">
    <source>
        <dbReference type="Proteomes" id="UP000078046"/>
    </source>
</evidence>